<feature type="transmembrane region" description="Helical" evidence="5">
    <location>
        <begin position="90"/>
        <end position="112"/>
    </location>
</feature>
<dbReference type="EMBL" id="JBCLPP010000012">
    <property type="protein sequence ID" value="MEY8245133.1"/>
    <property type="molecule type" value="Genomic_DNA"/>
</dbReference>
<evidence type="ECO:0000256" key="5">
    <source>
        <dbReference type="SAM" id="Phobius"/>
    </source>
</evidence>
<feature type="transmembrane region" description="Helical" evidence="5">
    <location>
        <begin position="176"/>
        <end position="197"/>
    </location>
</feature>
<dbReference type="RefSeq" id="WP_369863334.1">
    <property type="nucleotide sequence ID" value="NZ_JBCLPP010000012.1"/>
</dbReference>
<dbReference type="Pfam" id="PF07690">
    <property type="entry name" value="MFS_1"/>
    <property type="match status" value="1"/>
</dbReference>
<protein>
    <submittedName>
        <fullName evidence="7">MFS transporter</fullName>
    </submittedName>
</protein>
<feature type="domain" description="Major facilitator superfamily (MFS) profile" evidence="6">
    <location>
        <begin position="25"/>
        <end position="490"/>
    </location>
</feature>
<name>A0ABV4CUS1_9BACT</name>
<dbReference type="InterPro" id="IPR011701">
    <property type="entry name" value="MFS"/>
</dbReference>
<comment type="subcellular location">
    <subcellularLocation>
        <location evidence="1">Endomembrane system</location>
        <topology evidence="1">Multi-pass membrane protein</topology>
    </subcellularLocation>
</comment>
<dbReference type="InterPro" id="IPR000849">
    <property type="entry name" value="Sugar_P_transporter"/>
</dbReference>
<keyword evidence="4 5" id="KW-0472">Membrane</keyword>
<comment type="caution">
    <text evidence="7">The sequence shown here is derived from an EMBL/GenBank/DDBJ whole genome shotgun (WGS) entry which is preliminary data.</text>
</comment>
<accession>A0ABV4CUS1</accession>
<evidence type="ECO:0000313" key="8">
    <source>
        <dbReference type="Proteomes" id="UP001565200"/>
    </source>
</evidence>
<sequence>MAKDNIYGSWKPEVIKQYKTWQFRTILVSMIGYAIYYFVRKNFSLAMPGLTAQYGISNTDFGIVIGIGSLVYGLSRFVNGFVVDRYSARAVMAIGLLLCALSNFAFGFGYNISAWLVGVDPTSSVAQNTPDLINMLVLVMAITIVLNQMFQGVGYPPCARLLPCWIHPSELATKMSIWNTSHSIGAAAAVVACGYIMGSMGDDMSSNPEIIRTIAANLKVDASTADGMNQILQYAKHWGAWKWCSWLPACLAVLGAAWLYFGLRDDPRSVGLPELPGTKTGKGESKGAKAPSHSAFLRVMVWTNRWIWTLCVANVFVYVMRMGILDWGPKFLTEARGMTIEDAAWSVAAFEIFAIVGTIFAGWATDRIFKGKAHRMCFCCMVLAALFMAIFIFFPGLPILVSILALAMAGFFIYGPQALIGIASANHATKEASATANGLAGIFGYVGSFLSAIGVGIVADHYGWNVVFYLIIGIGVLGAVTFVTMWAAPRDGYARSQKFYAEQDTKSDN</sequence>
<evidence type="ECO:0000313" key="7">
    <source>
        <dbReference type="EMBL" id="MEY8245133.1"/>
    </source>
</evidence>
<feature type="transmembrane region" description="Helical" evidence="5">
    <location>
        <begin position="344"/>
        <end position="364"/>
    </location>
</feature>
<feature type="transmembrane region" description="Helical" evidence="5">
    <location>
        <begin position="306"/>
        <end position="324"/>
    </location>
</feature>
<feature type="transmembrane region" description="Helical" evidence="5">
    <location>
        <begin position="434"/>
        <end position="458"/>
    </location>
</feature>
<dbReference type="PROSITE" id="PS50850">
    <property type="entry name" value="MFS"/>
    <property type="match status" value="1"/>
</dbReference>
<evidence type="ECO:0000256" key="2">
    <source>
        <dbReference type="ARBA" id="ARBA00022692"/>
    </source>
</evidence>
<dbReference type="InterPro" id="IPR051337">
    <property type="entry name" value="OPA_Antiporter"/>
</dbReference>
<dbReference type="Proteomes" id="UP001565200">
    <property type="component" value="Unassembled WGS sequence"/>
</dbReference>
<reference evidence="7 8" key="1">
    <citation type="submission" date="2024-03" db="EMBL/GenBank/DDBJ databases">
        <title>Mouse gut bacterial collection (mGBC) of GemPharmatech.</title>
        <authorList>
            <person name="He Y."/>
            <person name="Dong L."/>
            <person name="Wu D."/>
            <person name="Gao X."/>
            <person name="Lin Z."/>
        </authorList>
    </citation>
    <scope>NUCLEOTIDE SEQUENCE [LARGE SCALE GENOMIC DNA]</scope>
    <source>
        <strain evidence="7 8">54-13</strain>
    </source>
</reference>
<dbReference type="Gene3D" id="1.20.1250.20">
    <property type="entry name" value="MFS general substrate transporter like domains"/>
    <property type="match status" value="2"/>
</dbReference>
<feature type="transmembrane region" description="Helical" evidence="5">
    <location>
        <begin position="21"/>
        <end position="39"/>
    </location>
</feature>
<feature type="transmembrane region" description="Helical" evidence="5">
    <location>
        <begin position="400"/>
        <end position="422"/>
    </location>
</feature>
<evidence type="ECO:0000256" key="3">
    <source>
        <dbReference type="ARBA" id="ARBA00022989"/>
    </source>
</evidence>
<keyword evidence="3 5" id="KW-1133">Transmembrane helix</keyword>
<feature type="transmembrane region" description="Helical" evidence="5">
    <location>
        <begin position="59"/>
        <end position="78"/>
    </location>
</feature>
<dbReference type="InterPro" id="IPR036259">
    <property type="entry name" value="MFS_trans_sf"/>
</dbReference>
<dbReference type="SUPFAM" id="SSF103473">
    <property type="entry name" value="MFS general substrate transporter"/>
    <property type="match status" value="1"/>
</dbReference>
<feature type="transmembrane region" description="Helical" evidence="5">
    <location>
        <begin position="240"/>
        <end position="261"/>
    </location>
</feature>
<keyword evidence="8" id="KW-1185">Reference proteome</keyword>
<evidence type="ECO:0000256" key="1">
    <source>
        <dbReference type="ARBA" id="ARBA00004127"/>
    </source>
</evidence>
<gene>
    <name evidence="7" type="ORF">AAK873_05820</name>
</gene>
<dbReference type="PANTHER" id="PTHR43826">
    <property type="entry name" value="GLUCOSE-6-PHOSPHATE EXCHANGER SLC37A4"/>
    <property type="match status" value="1"/>
</dbReference>
<feature type="transmembrane region" description="Helical" evidence="5">
    <location>
        <begin position="132"/>
        <end position="155"/>
    </location>
</feature>
<feature type="transmembrane region" description="Helical" evidence="5">
    <location>
        <begin position="464"/>
        <end position="488"/>
    </location>
</feature>
<proteinExistence type="predicted"/>
<evidence type="ECO:0000259" key="6">
    <source>
        <dbReference type="PROSITE" id="PS50850"/>
    </source>
</evidence>
<dbReference type="PANTHER" id="PTHR43826:SF3">
    <property type="entry name" value="GLUCOSE-6-PHOSPHATE EXCHANGER SLC37A4"/>
    <property type="match status" value="1"/>
</dbReference>
<feature type="transmembrane region" description="Helical" evidence="5">
    <location>
        <begin position="376"/>
        <end position="394"/>
    </location>
</feature>
<dbReference type="InterPro" id="IPR020846">
    <property type="entry name" value="MFS_dom"/>
</dbReference>
<keyword evidence="2 5" id="KW-0812">Transmembrane</keyword>
<evidence type="ECO:0000256" key="4">
    <source>
        <dbReference type="ARBA" id="ARBA00023136"/>
    </source>
</evidence>
<organism evidence="7 8">
    <name type="scientific">Heminiphilus faecis</name>
    <dbReference type="NCBI Taxonomy" id="2601703"/>
    <lineage>
        <taxon>Bacteria</taxon>
        <taxon>Pseudomonadati</taxon>
        <taxon>Bacteroidota</taxon>
        <taxon>Bacteroidia</taxon>
        <taxon>Bacteroidales</taxon>
        <taxon>Muribaculaceae</taxon>
        <taxon>Heminiphilus</taxon>
    </lineage>
</organism>
<dbReference type="PIRSF" id="PIRSF002808">
    <property type="entry name" value="Hexose_phosphate_transp"/>
    <property type="match status" value="1"/>
</dbReference>